<dbReference type="AlphaFoldDB" id="A0A4Q7V5F5"/>
<evidence type="ECO:0000313" key="2">
    <source>
        <dbReference type="EMBL" id="RZT88801.1"/>
    </source>
</evidence>
<dbReference type="InterPro" id="IPR004323">
    <property type="entry name" value="Ion_tolerance_CutA"/>
</dbReference>
<keyword evidence="3" id="KW-1185">Reference proteome</keyword>
<protein>
    <submittedName>
        <fullName evidence="2">Periplasmic divalent cation tolerance protein</fullName>
    </submittedName>
</protein>
<dbReference type="GO" id="GO:0010038">
    <property type="term" value="P:response to metal ion"/>
    <property type="evidence" value="ECO:0007669"/>
    <property type="project" value="InterPro"/>
</dbReference>
<evidence type="ECO:0000256" key="1">
    <source>
        <dbReference type="ARBA" id="ARBA00010169"/>
    </source>
</evidence>
<dbReference type="InterPro" id="IPR011322">
    <property type="entry name" value="N-reg_PII-like_a/b"/>
</dbReference>
<dbReference type="PANTHER" id="PTHR23419">
    <property type="entry name" value="DIVALENT CATION TOLERANCE CUTA-RELATED"/>
    <property type="match status" value="1"/>
</dbReference>
<comment type="similarity">
    <text evidence="1">Belongs to the CutA family.</text>
</comment>
<organism evidence="2 3">
    <name type="scientific">Pseudonocardia sediminis</name>
    <dbReference type="NCBI Taxonomy" id="1397368"/>
    <lineage>
        <taxon>Bacteria</taxon>
        <taxon>Bacillati</taxon>
        <taxon>Actinomycetota</taxon>
        <taxon>Actinomycetes</taxon>
        <taxon>Pseudonocardiales</taxon>
        <taxon>Pseudonocardiaceae</taxon>
        <taxon>Pseudonocardia</taxon>
    </lineage>
</organism>
<comment type="caution">
    <text evidence="2">The sequence shown here is derived from an EMBL/GenBank/DDBJ whole genome shotgun (WGS) entry which is preliminary data.</text>
</comment>
<dbReference type="EMBL" id="SHKL01000001">
    <property type="protein sequence ID" value="RZT88801.1"/>
    <property type="molecule type" value="Genomic_DNA"/>
</dbReference>
<evidence type="ECO:0000313" key="3">
    <source>
        <dbReference type="Proteomes" id="UP000291591"/>
    </source>
</evidence>
<dbReference type="InterPro" id="IPR015867">
    <property type="entry name" value="N-reg_PII/ATP_PRibTrfase_C"/>
</dbReference>
<dbReference type="GO" id="GO:0005507">
    <property type="term" value="F:copper ion binding"/>
    <property type="evidence" value="ECO:0007669"/>
    <property type="project" value="TreeGrafter"/>
</dbReference>
<dbReference type="Proteomes" id="UP000291591">
    <property type="component" value="Unassembled WGS sequence"/>
</dbReference>
<name>A0A4Q7V5F5_PSEST</name>
<sequence length="110" mass="11718">MLSGMADLLSVSTAVPSRAAAIVLARSVISSGLAAGSQVAGPVGSVFWHAGEFGEGEEWVVSFKTTAARYDELEAHLIEHHKWQNPEVTAVPIARASVAYVEWVERVTAK</sequence>
<proteinExistence type="inferred from homology"/>
<dbReference type="SUPFAM" id="SSF54913">
    <property type="entry name" value="GlnB-like"/>
    <property type="match status" value="1"/>
</dbReference>
<gene>
    <name evidence="2" type="ORF">EV383_5748</name>
</gene>
<dbReference type="Gene3D" id="3.30.70.120">
    <property type="match status" value="1"/>
</dbReference>
<reference evidence="2 3" key="1">
    <citation type="submission" date="2019-02" db="EMBL/GenBank/DDBJ databases">
        <title>Sequencing the genomes of 1000 actinobacteria strains.</title>
        <authorList>
            <person name="Klenk H.-P."/>
        </authorList>
    </citation>
    <scope>NUCLEOTIDE SEQUENCE [LARGE SCALE GENOMIC DNA]</scope>
    <source>
        <strain evidence="2 3">DSM 45779</strain>
    </source>
</reference>
<dbReference type="Pfam" id="PF03091">
    <property type="entry name" value="CutA1"/>
    <property type="match status" value="1"/>
</dbReference>
<accession>A0A4Q7V5F5</accession>
<dbReference type="PANTHER" id="PTHR23419:SF8">
    <property type="entry name" value="FI09726P"/>
    <property type="match status" value="1"/>
</dbReference>